<dbReference type="EMBL" id="UINC01074111">
    <property type="protein sequence ID" value="SVC10987.1"/>
    <property type="molecule type" value="Genomic_DNA"/>
</dbReference>
<reference evidence="2" key="1">
    <citation type="submission" date="2018-05" db="EMBL/GenBank/DDBJ databases">
        <authorList>
            <person name="Lanie J.A."/>
            <person name="Ng W.-L."/>
            <person name="Kazmierczak K.M."/>
            <person name="Andrzejewski T.M."/>
            <person name="Davidsen T.M."/>
            <person name="Wayne K.J."/>
            <person name="Tettelin H."/>
            <person name="Glass J.I."/>
            <person name="Rusch D."/>
            <person name="Podicherti R."/>
            <person name="Tsui H.-C.T."/>
            <person name="Winkler M.E."/>
        </authorList>
    </citation>
    <scope>NUCLEOTIDE SEQUENCE</scope>
</reference>
<organism evidence="2">
    <name type="scientific">marine metagenome</name>
    <dbReference type="NCBI Taxonomy" id="408172"/>
    <lineage>
        <taxon>unclassified sequences</taxon>
        <taxon>metagenomes</taxon>
        <taxon>ecological metagenomes</taxon>
    </lineage>
</organism>
<keyword evidence="1" id="KW-0472">Membrane</keyword>
<protein>
    <submittedName>
        <fullName evidence="2">Uncharacterized protein</fullName>
    </submittedName>
</protein>
<feature type="transmembrane region" description="Helical" evidence="1">
    <location>
        <begin position="7"/>
        <end position="24"/>
    </location>
</feature>
<accession>A0A382JIL9</accession>
<feature type="transmembrane region" description="Helical" evidence="1">
    <location>
        <begin position="30"/>
        <end position="48"/>
    </location>
</feature>
<proteinExistence type="predicted"/>
<sequence length="125" mass="13305">MYRVTILFGILLGITGIVGFYLTGSKHLTALIPAFIGIPLFVCGIIAAKEDMRMMAMHIAILIGLIGFIGAAATLFKADQEMAAIISKAITSVLCATFVGLCVRSFIQARKSREAAEAAEPEPTE</sequence>
<keyword evidence="1" id="KW-1133">Transmembrane helix</keyword>
<evidence type="ECO:0000256" key="1">
    <source>
        <dbReference type="SAM" id="Phobius"/>
    </source>
</evidence>
<evidence type="ECO:0000313" key="2">
    <source>
        <dbReference type="EMBL" id="SVC10987.1"/>
    </source>
</evidence>
<feature type="transmembrane region" description="Helical" evidence="1">
    <location>
        <begin position="55"/>
        <end position="76"/>
    </location>
</feature>
<keyword evidence="1" id="KW-0812">Transmembrane</keyword>
<gene>
    <name evidence="2" type="ORF">METZ01_LOCUS263841</name>
</gene>
<name>A0A382JIL9_9ZZZZ</name>
<dbReference type="AlphaFoldDB" id="A0A382JIL9"/>
<feature type="transmembrane region" description="Helical" evidence="1">
    <location>
        <begin position="82"/>
        <end position="103"/>
    </location>
</feature>